<gene>
    <name evidence="2" type="ORF">RJJ65_07080</name>
</gene>
<dbReference type="SUPFAM" id="SSF47413">
    <property type="entry name" value="lambda repressor-like DNA-binding domains"/>
    <property type="match status" value="1"/>
</dbReference>
<feature type="domain" description="HTH cro/C1-type" evidence="1">
    <location>
        <begin position="45"/>
        <end position="99"/>
    </location>
</feature>
<dbReference type="SMART" id="SM00530">
    <property type="entry name" value="HTH_XRE"/>
    <property type="match status" value="1"/>
</dbReference>
<dbReference type="EMBL" id="JAVLSF010000003">
    <property type="protein sequence ID" value="MDR9772419.1"/>
    <property type="molecule type" value="Genomic_DNA"/>
</dbReference>
<evidence type="ECO:0000259" key="1">
    <source>
        <dbReference type="PROSITE" id="PS50943"/>
    </source>
</evidence>
<dbReference type="InterPro" id="IPR010982">
    <property type="entry name" value="Lambda_DNA-bd_dom_sf"/>
</dbReference>
<dbReference type="AlphaFoldDB" id="A0AAJ2GSS5"/>
<name>A0AAJ2GSS5_9HYPH</name>
<dbReference type="GO" id="GO:0003677">
    <property type="term" value="F:DNA binding"/>
    <property type="evidence" value="ECO:0007669"/>
    <property type="project" value="InterPro"/>
</dbReference>
<proteinExistence type="predicted"/>
<dbReference type="CDD" id="cd00093">
    <property type="entry name" value="HTH_XRE"/>
    <property type="match status" value="1"/>
</dbReference>
<accession>A0AAJ2GSS5</accession>
<sequence>MLTNIVTPPSATIGTICAYVGTYCAWTGCEVPAHFSSMEPLATNLRKQARLLGLSNAEVARRAGLTDRRYGNYVTGDREPDLATLLRICEALQTTPNDLLGIRQATDQDAVGKQLRRLLEIAGAMRPGDLQLLIIQAEAIVAARAADAG</sequence>
<dbReference type="InterPro" id="IPR001387">
    <property type="entry name" value="Cro/C1-type_HTH"/>
</dbReference>
<dbReference type="RefSeq" id="WP_310865550.1">
    <property type="nucleotide sequence ID" value="NZ_JAVLSF010000003.1"/>
</dbReference>
<evidence type="ECO:0000313" key="2">
    <source>
        <dbReference type="EMBL" id="MDR9772419.1"/>
    </source>
</evidence>
<dbReference type="Pfam" id="PF01381">
    <property type="entry name" value="HTH_3"/>
    <property type="match status" value="1"/>
</dbReference>
<dbReference type="PROSITE" id="PS50943">
    <property type="entry name" value="HTH_CROC1"/>
    <property type="match status" value="1"/>
</dbReference>
<reference evidence="2" key="1">
    <citation type="submission" date="2023-04" db="EMBL/GenBank/DDBJ databases">
        <title>Genomic characterization of faba bean (Vicia faba) microsymbionts in Mexican soils.</title>
        <authorList>
            <person name="Rivera Orduna F.N."/>
            <person name="Guevara-Luna J."/>
            <person name="Yan J."/>
            <person name="Arroyo-Herrera I."/>
            <person name="Li Y."/>
            <person name="Vasquez-Murrieta M.S."/>
            <person name="Wang E.T."/>
        </authorList>
    </citation>
    <scope>NUCLEOTIDE SEQUENCE</scope>
    <source>
        <strain evidence="2">CH26</strain>
    </source>
</reference>
<protein>
    <submittedName>
        <fullName evidence="2">Helix-turn-helix transcriptional regulator</fullName>
    </submittedName>
</protein>
<dbReference type="Proteomes" id="UP001268610">
    <property type="component" value="Unassembled WGS sequence"/>
</dbReference>
<evidence type="ECO:0000313" key="3">
    <source>
        <dbReference type="Proteomes" id="UP001268610"/>
    </source>
</evidence>
<comment type="caution">
    <text evidence="2">The sequence shown here is derived from an EMBL/GenBank/DDBJ whole genome shotgun (WGS) entry which is preliminary data.</text>
</comment>
<dbReference type="Gene3D" id="1.10.260.40">
    <property type="entry name" value="lambda repressor-like DNA-binding domains"/>
    <property type="match status" value="1"/>
</dbReference>
<organism evidence="2 3">
    <name type="scientific">Rhizobium hidalgonense</name>
    <dbReference type="NCBI Taxonomy" id="1538159"/>
    <lineage>
        <taxon>Bacteria</taxon>
        <taxon>Pseudomonadati</taxon>
        <taxon>Pseudomonadota</taxon>
        <taxon>Alphaproteobacteria</taxon>
        <taxon>Hyphomicrobiales</taxon>
        <taxon>Rhizobiaceae</taxon>
        <taxon>Rhizobium/Agrobacterium group</taxon>
        <taxon>Rhizobium</taxon>
    </lineage>
</organism>